<feature type="domain" description="N-acetylmuramoyl-L-alanine amidase" evidence="6">
    <location>
        <begin position="26"/>
        <end position="161"/>
    </location>
</feature>
<accession>A0ABW6ZY57</accession>
<gene>
    <name evidence="7" type="ORF">V5F32_16080</name>
</gene>
<dbReference type="GO" id="GO:0008745">
    <property type="term" value="F:N-acetylmuramoyl-L-alanine amidase activity"/>
    <property type="evidence" value="ECO:0007669"/>
    <property type="project" value="UniProtKB-EC"/>
</dbReference>
<dbReference type="Pfam" id="PF01471">
    <property type="entry name" value="PG_binding_1"/>
    <property type="match status" value="1"/>
</dbReference>
<sequence>MSLPDTPIPELLSAPDSRCVDSLVASPNFGPRRAKVDMLVLHYTGMASADAAIELLRTPASEVSCHYVVREDGRVVQMVAEAARAWHAGRSSWEGVTDTNSRSIGIEIVNGGHDFGLPDFPAEQIAAVIALSADIVARHGIRADRVLAHSDVAPARKRDPGENFPWTALHAAGIGHLVPPSRVEGGRFFMLGDTGEPVAALKAMLALYGYGIELTDAYDTETTDVVAAFQRHFRPAKVDGVADAATILTLRDLIATRPGDAPLERGPIKLVQFDR</sequence>
<dbReference type="PANTHER" id="PTHR30417:SF1">
    <property type="entry name" value="N-ACETYLMURAMOYL-L-ALANINE AMIDASE AMID"/>
    <property type="match status" value="1"/>
</dbReference>
<dbReference type="InterPro" id="IPR036505">
    <property type="entry name" value="Amidase/PGRP_sf"/>
</dbReference>
<dbReference type="InterPro" id="IPR051206">
    <property type="entry name" value="NAMLAA_amidase_2"/>
</dbReference>
<dbReference type="Gene3D" id="3.40.80.10">
    <property type="entry name" value="Peptidoglycan recognition protein-like"/>
    <property type="match status" value="1"/>
</dbReference>
<dbReference type="Pfam" id="PF01510">
    <property type="entry name" value="Amidase_2"/>
    <property type="match status" value="1"/>
</dbReference>
<evidence type="ECO:0000256" key="4">
    <source>
        <dbReference type="ARBA" id="ARBA00022801"/>
    </source>
</evidence>
<dbReference type="InterPro" id="IPR036366">
    <property type="entry name" value="PGBDSf"/>
</dbReference>
<dbReference type="InterPro" id="IPR002477">
    <property type="entry name" value="Peptidoglycan-bd-like"/>
</dbReference>
<evidence type="ECO:0000259" key="6">
    <source>
        <dbReference type="SMART" id="SM00644"/>
    </source>
</evidence>
<keyword evidence="5" id="KW-0961">Cell wall biogenesis/degradation</keyword>
<proteinExistence type="inferred from homology"/>
<evidence type="ECO:0000256" key="5">
    <source>
        <dbReference type="ARBA" id="ARBA00023316"/>
    </source>
</evidence>
<dbReference type="InterPro" id="IPR002502">
    <property type="entry name" value="Amidase_domain"/>
</dbReference>
<protein>
    <recommendedName>
        <fullName evidence="3">N-acetylmuramoyl-L-alanine amidase</fullName>
        <ecNumber evidence="3">3.5.1.28</ecNumber>
    </recommendedName>
</protein>
<evidence type="ECO:0000256" key="3">
    <source>
        <dbReference type="ARBA" id="ARBA00011901"/>
    </source>
</evidence>
<dbReference type="EC" id="3.5.1.28" evidence="3"/>
<name>A0ABW6ZY57_9HYPH</name>
<dbReference type="CDD" id="cd06583">
    <property type="entry name" value="PGRP"/>
    <property type="match status" value="1"/>
</dbReference>
<organism evidence="7 8">
    <name type="scientific">Xanthobacter oligotrophicus</name>
    <dbReference type="NCBI Taxonomy" id="2607286"/>
    <lineage>
        <taxon>Bacteria</taxon>
        <taxon>Pseudomonadati</taxon>
        <taxon>Pseudomonadota</taxon>
        <taxon>Alphaproteobacteria</taxon>
        <taxon>Hyphomicrobiales</taxon>
        <taxon>Xanthobacteraceae</taxon>
        <taxon>Xanthobacter</taxon>
    </lineage>
</organism>
<dbReference type="RefSeq" id="WP_393993405.1">
    <property type="nucleotide sequence ID" value="NZ_JBAFVH010000008.1"/>
</dbReference>
<comment type="similarity">
    <text evidence="2">Belongs to the N-acetylmuramoyl-L-alanine amidase 2 family.</text>
</comment>
<evidence type="ECO:0000256" key="2">
    <source>
        <dbReference type="ARBA" id="ARBA00007553"/>
    </source>
</evidence>
<keyword evidence="4 7" id="KW-0378">Hydrolase</keyword>
<dbReference type="EMBL" id="JBAFVH010000008">
    <property type="protein sequence ID" value="MFG1373694.1"/>
    <property type="molecule type" value="Genomic_DNA"/>
</dbReference>
<evidence type="ECO:0000313" key="8">
    <source>
        <dbReference type="Proteomes" id="UP001604002"/>
    </source>
</evidence>
<keyword evidence="8" id="KW-1185">Reference proteome</keyword>
<dbReference type="SUPFAM" id="SSF47090">
    <property type="entry name" value="PGBD-like"/>
    <property type="match status" value="1"/>
</dbReference>
<dbReference type="SUPFAM" id="SSF55846">
    <property type="entry name" value="N-acetylmuramoyl-L-alanine amidase-like"/>
    <property type="match status" value="1"/>
</dbReference>
<dbReference type="SMART" id="SM00644">
    <property type="entry name" value="Ami_2"/>
    <property type="match status" value="1"/>
</dbReference>
<comment type="catalytic activity">
    <reaction evidence="1">
        <text>Hydrolyzes the link between N-acetylmuramoyl residues and L-amino acid residues in certain cell-wall glycopeptides.</text>
        <dbReference type="EC" id="3.5.1.28"/>
    </reaction>
</comment>
<dbReference type="InterPro" id="IPR036365">
    <property type="entry name" value="PGBD-like_sf"/>
</dbReference>
<dbReference type="Gene3D" id="1.10.101.10">
    <property type="entry name" value="PGBD-like superfamily/PGBD"/>
    <property type="match status" value="1"/>
</dbReference>
<comment type="caution">
    <text evidence="7">The sequence shown here is derived from an EMBL/GenBank/DDBJ whole genome shotgun (WGS) entry which is preliminary data.</text>
</comment>
<evidence type="ECO:0000256" key="1">
    <source>
        <dbReference type="ARBA" id="ARBA00001561"/>
    </source>
</evidence>
<dbReference type="PANTHER" id="PTHR30417">
    <property type="entry name" value="N-ACETYLMURAMOYL-L-ALANINE AMIDASE AMID"/>
    <property type="match status" value="1"/>
</dbReference>
<dbReference type="Proteomes" id="UP001604002">
    <property type="component" value="Unassembled WGS sequence"/>
</dbReference>
<evidence type="ECO:0000313" key="7">
    <source>
        <dbReference type="EMBL" id="MFG1373694.1"/>
    </source>
</evidence>
<reference evidence="7 8" key="1">
    <citation type="submission" date="2024-02" db="EMBL/GenBank/DDBJ databases">
        <title>Expansion and revision of Xanthobacter and proposal of Roseixanthobacter gen. nov.</title>
        <authorList>
            <person name="Soltysiak M.P.M."/>
            <person name="Jalihal A."/>
            <person name="Ory A."/>
            <person name="Chrisophersen C."/>
            <person name="Lee A.D."/>
            <person name="Boulton J."/>
            <person name="Springer M."/>
        </authorList>
    </citation>
    <scope>NUCLEOTIDE SEQUENCE [LARGE SCALE GENOMIC DNA]</scope>
    <source>
        <strain evidence="7 8">23A</strain>
    </source>
</reference>